<dbReference type="Gene3D" id="3.40.190.80">
    <property type="match status" value="1"/>
</dbReference>
<dbReference type="eggNOG" id="COG0483">
    <property type="taxonomic scope" value="Bacteria"/>
</dbReference>
<dbReference type="PRINTS" id="PR00377">
    <property type="entry name" value="IMPHPHTASES"/>
</dbReference>
<dbReference type="EMBL" id="ABCS01000012">
    <property type="protein sequence ID" value="EDM80245.1"/>
    <property type="molecule type" value="Genomic_DNA"/>
</dbReference>
<evidence type="ECO:0000256" key="4">
    <source>
        <dbReference type="PIRSR" id="PIRSR600760-2"/>
    </source>
</evidence>
<name>A6G1I1_9BACT</name>
<keyword evidence="1 4" id="KW-0479">Metal-binding</keyword>
<dbReference type="AlphaFoldDB" id="A6G1I1"/>
<comment type="caution">
    <text evidence="5">The sequence shown here is derived from an EMBL/GenBank/DDBJ whole genome shotgun (WGS) entry which is preliminary data.</text>
</comment>
<keyword evidence="2" id="KW-0378">Hydrolase</keyword>
<proteinExistence type="predicted"/>
<evidence type="ECO:0000313" key="5">
    <source>
        <dbReference type="EMBL" id="EDM80245.1"/>
    </source>
</evidence>
<dbReference type="Proteomes" id="UP000005801">
    <property type="component" value="Unassembled WGS sequence"/>
</dbReference>
<feature type="binding site" evidence="4">
    <location>
        <position position="83"/>
    </location>
    <ligand>
        <name>Mg(2+)</name>
        <dbReference type="ChEBI" id="CHEBI:18420"/>
        <label>1</label>
        <note>catalytic</note>
    </ligand>
</feature>
<dbReference type="SUPFAM" id="SSF56655">
    <property type="entry name" value="Carbohydrate phosphatase"/>
    <property type="match status" value="1"/>
</dbReference>
<dbReference type="InterPro" id="IPR020583">
    <property type="entry name" value="Inositol_monoP_metal-BS"/>
</dbReference>
<keyword evidence="6" id="KW-1185">Reference proteome</keyword>
<dbReference type="GO" id="GO:0006020">
    <property type="term" value="P:inositol metabolic process"/>
    <property type="evidence" value="ECO:0007669"/>
    <property type="project" value="TreeGrafter"/>
</dbReference>
<evidence type="ECO:0000256" key="2">
    <source>
        <dbReference type="ARBA" id="ARBA00022801"/>
    </source>
</evidence>
<dbReference type="InterPro" id="IPR000760">
    <property type="entry name" value="Inositol_monophosphatase-like"/>
</dbReference>
<gene>
    <name evidence="5" type="ORF">PPSIR1_36382</name>
</gene>
<reference evidence="5 6" key="1">
    <citation type="submission" date="2007-06" db="EMBL/GenBank/DDBJ databases">
        <authorList>
            <person name="Shimkets L."/>
            <person name="Ferriera S."/>
            <person name="Johnson J."/>
            <person name="Kravitz S."/>
            <person name="Beeson K."/>
            <person name="Sutton G."/>
            <person name="Rogers Y.-H."/>
            <person name="Friedman R."/>
            <person name="Frazier M."/>
            <person name="Venter J.C."/>
        </authorList>
    </citation>
    <scope>NUCLEOTIDE SEQUENCE [LARGE SCALE GENOMIC DNA]</scope>
    <source>
        <strain evidence="5 6">SIR-1</strain>
    </source>
</reference>
<feature type="binding site" evidence="4">
    <location>
        <position position="105"/>
    </location>
    <ligand>
        <name>Mg(2+)</name>
        <dbReference type="ChEBI" id="CHEBI:18420"/>
        <label>1</label>
        <note>catalytic</note>
    </ligand>
</feature>
<feature type="binding site" evidence="4">
    <location>
        <position position="108"/>
    </location>
    <ligand>
        <name>Mg(2+)</name>
        <dbReference type="ChEBI" id="CHEBI:18420"/>
        <label>1</label>
        <note>catalytic</note>
    </ligand>
</feature>
<comment type="cofactor">
    <cofactor evidence="4">
        <name>Mg(2+)</name>
        <dbReference type="ChEBI" id="CHEBI:18420"/>
    </cofactor>
</comment>
<feature type="binding site" evidence="4">
    <location>
        <position position="107"/>
    </location>
    <ligand>
        <name>Mg(2+)</name>
        <dbReference type="ChEBI" id="CHEBI:18420"/>
        <label>1</label>
        <note>catalytic</note>
    </ligand>
</feature>
<dbReference type="GO" id="GO:0046872">
    <property type="term" value="F:metal ion binding"/>
    <property type="evidence" value="ECO:0007669"/>
    <property type="project" value="UniProtKB-KW"/>
</dbReference>
<dbReference type="STRING" id="391625.PPSIR1_36382"/>
<protein>
    <submittedName>
        <fullName evidence="5">Inositol monophosphatase family protein</fullName>
    </submittedName>
</protein>
<sequence length="277" mass="29830">MTTPRAQPLDAAPQLHRRALALALRAADLARELVRAAEGSGSDSLGARMKLDGSVVTAVDLEVEARIRALICAHFPDHAILGEELSDHEGGASPEPAADYEWVIDPIDGTAGFVHGVPLAATLICLRERGVPVVAVADFPSIGRRLHAVRGCGTHEDGRPVRVSPSFDPEQDIVCHGDPYTFALSGHSEWIERAQGRLKFFRSYTDAFGHYLVARGSAALVLDAAMERWDLATTRLLVEEAGGVVARFPDRNDPRRSTVISGCEAGVQWMRDLLGAA</sequence>
<evidence type="ECO:0000256" key="3">
    <source>
        <dbReference type="ARBA" id="ARBA00022842"/>
    </source>
</evidence>
<dbReference type="OrthoDB" id="9785695at2"/>
<organism evidence="5 6">
    <name type="scientific">Plesiocystis pacifica SIR-1</name>
    <dbReference type="NCBI Taxonomy" id="391625"/>
    <lineage>
        <taxon>Bacteria</taxon>
        <taxon>Pseudomonadati</taxon>
        <taxon>Myxococcota</taxon>
        <taxon>Polyangia</taxon>
        <taxon>Nannocystales</taxon>
        <taxon>Nannocystaceae</taxon>
        <taxon>Plesiocystis</taxon>
    </lineage>
</organism>
<dbReference type="GO" id="GO:0008934">
    <property type="term" value="F:inositol monophosphate 1-phosphatase activity"/>
    <property type="evidence" value="ECO:0007669"/>
    <property type="project" value="TreeGrafter"/>
</dbReference>
<keyword evidence="3 4" id="KW-0460">Magnesium</keyword>
<dbReference type="GO" id="GO:0007165">
    <property type="term" value="P:signal transduction"/>
    <property type="evidence" value="ECO:0007669"/>
    <property type="project" value="TreeGrafter"/>
</dbReference>
<dbReference type="Gene3D" id="3.30.540.10">
    <property type="entry name" value="Fructose-1,6-Bisphosphatase, subunit A, domain 1"/>
    <property type="match status" value="1"/>
</dbReference>
<dbReference type="Pfam" id="PF00459">
    <property type="entry name" value="Inositol_P"/>
    <property type="match status" value="1"/>
</dbReference>
<evidence type="ECO:0000256" key="1">
    <source>
        <dbReference type="ARBA" id="ARBA00022723"/>
    </source>
</evidence>
<dbReference type="PROSITE" id="PS00629">
    <property type="entry name" value="IMP_1"/>
    <property type="match status" value="1"/>
</dbReference>
<dbReference type="PANTHER" id="PTHR20854">
    <property type="entry name" value="INOSITOL MONOPHOSPHATASE"/>
    <property type="match status" value="1"/>
</dbReference>
<evidence type="ECO:0000313" key="6">
    <source>
        <dbReference type="Proteomes" id="UP000005801"/>
    </source>
</evidence>
<dbReference type="RefSeq" id="WP_006970580.1">
    <property type="nucleotide sequence ID" value="NZ_ABCS01000012.1"/>
</dbReference>
<accession>A6G1I1</accession>
<feature type="binding site" evidence="4">
    <location>
        <position position="230"/>
    </location>
    <ligand>
        <name>Mg(2+)</name>
        <dbReference type="ChEBI" id="CHEBI:18420"/>
        <label>1</label>
        <note>catalytic</note>
    </ligand>
</feature>
<dbReference type="PANTHER" id="PTHR20854:SF4">
    <property type="entry name" value="INOSITOL-1-MONOPHOSPHATASE-RELATED"/>
    <property type="match status" value="1"/>
</dbReference>